<dbReference type="Gene3D" id="2.40.50.140">
    <property type="entry name" value="Nucleic acid-binding proteins"/>
    <property type="match status" value="1"/>
</dbReference>
<comment type="function">
    <text evidence="7">Involved in DNA repair and RecF pathway recombination.</text>
</comment>
<comment type="caution">
    <text evidence="9">The sequence shown here is derived from an EMBL/GenBank/DDBJ whole genome shotgun (WGS) entry which is preliminary data.</text>
</comment>
<evidence type="ECO:0000259" key="8">
    <source>
        <dbReference type="Pfam" id="PF11967"/>
    </source>
</evidence>
<evidence type="ECO:0000256" key="2">
    <source>
        <dbReference type="ARBA" id="ARBA00021310"/>
    </source>
</evidence>
<evidence type="ECO:0000256" key="3">
    <source>
        <dbReference type="ARBA" id="ARBA00022763"/>
    </source>
</evidence>
<dbReference type="NCBIfam" id="TIGR00613">
    <property type="entry name" value="reco"/>
    <property type="match status" value="1"/>
</dbReference>
<dbReference type="SUPFAM" id="SSF57863">
    <property type="entry name" value="ArfGap/RecO-like zinc finger"/>
    <property type="match status" value="1"/>
</dbReference>
<dbReference type="Pfam" id="PF11967">
    <property type="entry name" value="RecO_N"/>
    <property type="match status" value="1"/>
</dbReference>
<protein>
    <recommendedName>
        <fullName evidence="2 7">DNA repair protein RecO</fullName>
    </recommendedName>
    <alternativeName>
        <fullName evidence="6 7">Recombination protein O</fullName>
    </alternativeName>
</protein>
<comment type="similarity">
    <text evidence="1 7">Belongs to the RecO family.</text>
</comment>
<evidence type="ECO:0000256" key="1">
    <source>
        <dbReference type="ARBA" id="ARBA00007452"/>
    </source>
</evidence>
<dbReference type="RefSeq" id="WP_230098469.1">
    <property type="nucleotide sequence ID" value="NZ_CAKKNT010000008.1"/>
</dbReference>
<gene>
    <name evidence="7 9" type="primary">recO</name>
    <name evidence="9" type="ORF">WGH24286_00794</name>
</gene>
<sequence>MSGNDTFTGIVMYRKNYREADVLAKVLTREAGKRMFFLKNGKRPSYALASETLPYTYAIYEGRLNPTGLSFLNTAKQATHFRLLNEDIEVNAYATYILSLIDAAFEDRVIITGWFDQILAAFAKLNDHFDPQVISQIIALKLLPDFGVPLQLHGCVMCGELTDEMDFSDKYHGLLCSRHFETDRHRLRMTPKALYYLRLFSFIDITQVNSINVREETKTELQRVIDLIYDNTVGIHVRARGFIEQMDTWQQALIASRQPKTTPNRDEPNGT</sequence>
<keyword evidence="3 7" id="KW-0227">DNA damage</keyword>
<evidence type="ECO:0000313" key="10">
    <source>
        <dbReference type="Proteomes" id="UP000789719"/>
    </source>
</evidence>
<evidence type="ECO:0000256" key="4">
    <source>
        <dbReference type="ARBA" id="ARBA00023172"/>
    </source>
</evidence>
<evidence type="ECO:0000313" key="9">
    <source>
        <dbReference type="EMBL" id="CAH0418376.1"/>
    </source>
</evidence>
<proteinExistence type="inferred from homology"/>
<accession>A0ABM8ZAN2</accession>
<keyword evidence="5 7" id="KW-0234">DNA repair</keyword>
<dbReference type="Gene3D" id="1.20.1440.120">
    <property type="entry name" value="Recombination protein O, C-terminal domain"/>
    <property type="match status" value="1"/>
</dbReference>
<reference evidence="9 10" key="1">
    <citation type="submission" date="2021-11" db="EMBL/GenBank/DDBJ databases">
        <authorList>
            <person name="Depoorter E."/>
        </authorList>
    </citation>
    <scope>NUCLEOTIDE SEQUENCE [LARGE SCALE GENOMIC DNA]</scope>
    <source>
        <strain evidence="9 10">LMG 24286</strain>
    </source>
</reference>
<dbReference type="Proteomes" id="UP000789719">
    <property type="component" value="Unassembled WGS sequence"/>
</dbReference>
<dbReference type="PANTHER" id="PTHR33991">
    <property type="entry name" value="DNA REPAIR PROTEIN RECO"/>
    <property type="match status" value="1"/>
</dbReference>
<dbReference type="Pfam" id="PF02565">
    <property type="entry name" value="RecO_C"/>
    <property type="match status" value="1"/>
</dbReference>
<dbReference type="InterPro" id="IPR037278">
    <property type="entry name" value="ARFGAP/RecO"/>
</dbReference>
<dbReference type="PANTHER" id="PTHR33991:SF1">
    <property type="entry name" value="DNA REPAIR PROTEIN RECO"/>
    <property type="match status" value="1"/>
</dbReference>
<dbReference type="InterPro" id="IPR022572">
    <property type="entry name" value="DNA_rep/recomb_RecO_N"/>
</dbReference>
<keyword evidence="4 7" id="KW-0233">DNA recombination</keyword>
<keyword evidence="10" id="KW-1185">Reference proteome</keyword>
<feature type="domain" description="DNA replication/recombination mediator RecO N-terminal" evidence="8">
    <location>
        <begin position="6"/>
        <end position="77"/>
    </location>
</feature>
<name>A0ABM8ZAN2_9LACO</name>
<dbReference type="HAMAP" id="MF_00201">
    <property type="entry name" value="RecO"/>
    <property type="match status" value="1"/>
</dbReference>
<dbReference type="EMBL" id="CAKKNT010000008">
    <property type="protein sequence ID" value="CAH0418376.1"/>
    <property type="molecule type" value="Genomic_DNA"/>
</dbReference>
<dbReference type="InterPro" id="IPR042242">
    <property type="entry name" value="RecO_C"/>
</dbReference>
<dbReference type="InterPro" id="IPR012340">
    <property type="entry name" value="NA-bd_OB-fold"/>
</dbReference>
<organism evidence="9 10">
    <name type="scientific">Periweissella ghanensis</name>
    <dbReference type="NCBI Taxonomy" id="467997"/>
    <lineage>
        <taxon>Bacteria</taxon>
        <taxon>Bacillati</taxon>
        <taxon>Bacillota</taxon>
        <taxon>Bacilli</taxon>
        <taxon>Lactobacillales</taxon>
        <taxon>Lactobacillaceae</taxon>
        <taxon>Periweissella</taxon>
    </lineage>
</organism>
<evidence type="ECO:0000256" key="7">
    <source>
        <dbReference type="HAMAP-Rule" id="MF_00201"/>
    </source>
</evidence>
<evidence type="ECO:0000256" key="6">
    <source>
        <dbReference type="ARBA" id="ARBA00033409"/>
    </source>
</evidence>
<evidence type="ECO:0000256" key="5">
    <source>
        <dbReference type="ARBA" id="ARBA00023204"/>
    </source>
</evidence>
<dbReference type="InterPro" id="IPR003717">
    <property type="entry name" value="RecO"/>
</dbReference>
<dbReference type="Gene3D" id="6.20.220.20">
    <property type="entry name" value="Recombination protein O, zinc-binding domain"/>
    <property type="match status" value="1"/>
</dbReference>
<dbReference type="SUPFAM" id="SSF50249">
    <property type="entry name" value="Nucleic acid-binding proteins"/>
    <property type="match status" value="1"/>
</dbReference>